<dbReference type="PANTHER" id="PTHR30087">
    <property type="entry name" value="INNER MEMBRANE PROTEIN"/>
    <property type="match status" value="1"/>
</dbReference>
<dbReference type="Pfam" id="PF04463">
    <property type="entry name" value="2-thiour_desulf"/>
    <property type="match status" value="1"/>
</dbReference>
<gene>
    <name evidence="1" type="ORF">HLPR_09500</name>
</gene>
<dbReference type="PANTHER" id="PTHR30087:SF1">
    <property type="entry name" value="HYPOTHETICAL CYTOSOLIC PROTEIN"/>
    <property type="match status" value="1"/>
</dbReference>
<name>A0AAU9EKT8_9FIRM</name>
<proteinExistence type="predicted"/>
<evidence type="ECO:0000313" key="1">
    <source>
        <dbReference type="EMBL" id="BEP28619.1"/>
    </source>
</evidence>
<dbReference type="InterPro" id="IPR007553">
    <property type="entry name" value="2-thiour_desulf"/>
</dbReference>
<dbReference type="AlphaFoldDB" id="A0AAU9EKT8"/>
<protein>
    <submittedName>
        <fullName evidence="1">DUF523 domain-containing protein</fullName>
    </submittedName>
</protein>
<organism evidence="1 2">
    <name type="scientific">Helicovermis profundi</name>
    <dbReference type="NCBI Taxonomy" id="3065157"/>
    <lineage>
        <taxon>Bacteria</taxon>
        <taxon>Bacillati</taxon>
        <taxon>Bacillota</taxon>
        <taxon>Clostridia</taxon>
        <taxon>Helicovermis</taxon>
    </lineage>
</organism>
<dbReference type="RefSeq" id="WP_338536929.1">
    <property type="nucleotide sequence ID" value="NZ_AP028654.1"/>
</dbReference>
<dbReference type="EMBL" id="AP028654">
    <property type="protein sequence ID" value="BEP28619.1"/>
    <property type="molecule type" value="Genomic_DNA"/>
</dbReference>
<evidence type="ECO:0000313" key="2">
    <source>
        <dbReference type="Proteomes" id="UP001321786"/>
    </source>
</evidence>
<sequence>MILVSACLLGINCKYNGENNKNQKVIDYVLGKKFLPICPEQLGGLTTPRLPAEIIGDKVFLTNGEDVTSKFEKGSLEIMKYTELLPIDFAILKDGSPSCGSEFVYDGNFTGTKIKGEGITTEELRKKGVKVINENNL</sequence>
<dbReference type="KEGG" id="hprf:HLPR_09500"/>
<accession>A0AAU9EKT8</accession>
<keyword evidence="2" id="KW-1185">Reference proteome</keyword>
<dbReference type="Proteomes" id="UP001321786">
    <property type="component" value="Chromosome"/>
</dbReference>
<reference evidence="1 2" key="1">
    <citation type="submission" date="2023-08" db="EMBL/GenBank/DDBJ databases">
        <title>Helicovermis profunda gen. nov., sp. nov., a novel mesophilic, fermentative bacterium within the Bacillota from a deep-sea hydrothermal vent chimney.</title>
        <authorList>
            <person name="Miyazaki U."/>
            <person name="Mizutani D."/>
            <person name="Hashimoto Y."/>
            <person name="Tame A."/>
            <person name="Sawayama S."/>
            <person name="Miyazaki J."/>
            <person name="Takai K."/>
            <person name="Nakagawa S."/>
        </authorList>
    </citation>
    <scope>NUCLEOTIDE SEQUENCE [LARGE SCALE GENOMIC DNA]</scope>
    <source>
        <strain evidence="1 2">S502</strain>
    </source>
</reference>